<evidence type="ECO:0000313" key="2">
    <source>
        <dbReference type="WBParaSite" id="nRc.2.0.1.t06533-RA"/>
    </source>
</evidence>
<sequence>FNALATSIWEEQFHNSENLQQIVFLFENANQTIVYFEMTDTTRIKKAVSYNPQTSPKKRSNESPIML</sequence>
<keyword evidence="1" id="KW-1185">Reference proteome</keyword>
<reference evidence="2" key="1">
    <citation type="submission" date="2022-11" db="UniProtKB">
        <authorList>
            <consortium name="WormBaseParasite"/>
        </authorList>
    </citation>
    <scope>IDENTIFICATION</scope>
</reference>
<accession>A0A915HYM5</accession>
<proteinExistence type="predicted"/>
<dbReference type="Proteomes" id="UP000887565">
    <property type="component" value="Unplaced"/>
</dbReference>
<evidence type="ECO:0000313" key="1">
    <source>
        <dbReference type="Proteomes" id="UP000887565"/>
    </source>
</evidence>
<protein>
    <submittedName>
        <fullName evidence="2">Uncharacterized protein</fullName>
    </submittedName>
</protein>
<dbReference type="AlphaFoldDB" id="A0A915HYM5"/>
<dbReference type="WBParaSite" id="nRc.2.0.1.t06533-RA">
    <property type="protein sequence ID" value="nRc.2.0.1.t06533-RA"/>
    <property type="gene ID" value="nRc.2.0.1.g06533"/>
</dbReference>
<name>A0A915HYM5_ROMCU</name>
<organism evidence="1 2">
    <name type="scientific">Romanomermis culicivorax</name>
    <name type="common">Nematode worm</name>
    <dbReference type="NCBI Taxonomy" id="13658"/>
    <lineage>
        <taxon>Eukaryota</taxon>
        <taxon>Metazoa</taxon>
        <taxon>Ecdysozoa</taxon>
        <taxon>Nematoda</taxon>
        <taxon>Enoplea</taxon>
        <taxon>Dorylaimia</taxon>
        <taxon>Mermithida</taxon>
        <taxon>Mermithoidea</taxon>
        <taxon>Mermithidae</taxon>
        <taxon>Romanomermis</taxon>
    </lineage>
</organism>